<dbReference type="RefSeq" id="WP_121532656.1">
    <property type="nucleotide sequence ID" value="NZ_RCHE01000027.1"/>
</dbReference>
<protein>
    <recommendedName>
        <fullName evidence="3">DUF3277 family protein</fullName>
    </recommendedName>
</protein>
<evidence type="ECO:0000313" key="1">
    <source>
        <dbReference type="EMBL" id="RLL43006.1"/>
    </source>
</evidence>
<gene>
    <name evidence="1" type="ORF">D9K79_11605</name>
</gene>
<proteinExistence type="predicted"/>
<sequence length="142" mass="15944">MKLQKLTGSGYVPEGEAIELSDELLWADEFSWSKVASNDSEYTIAGALIVEQSEKLAGRPITLERPDDKTGWAKRGTVKALHEWANLKGQRFRLTLERGGSRSFTVMFKTSQPLKSEPVKGFVGTNSDDELWFCNLNFIEVD</sequence>
<keyword evidence="2" id="KW-1185">Reference proteome</keyword>
<reference evidence="1 2" key="1">
    <citation type="submission" date="2018-09" db="EMBL/GenBank/DDBJ databases">
        <title>The draft genome of Acinetobacter sp. strains.</title>
        <authorList>
            <person name="Qin J."/>
            <person name="Feng Y."/>
            <person name="Zong Z."/>
        </authorList>
    </citation>
    <scope>NUCLEOTIDE SEQUENCE [LARGE SCALE GENOMIC DNA]</scope>
    <source>
        <strain evidence="1 2">WCHAc060001</strain>
    </source>
</reference>
<comment type="caution">
    <text evidence="1">The sequence shown here is derived from an EMBL/GenBank/DDBJ whole genome shotgun (WGS) entry which is preliminary data.</text>
</comment>
<accession>A0ABX9U4K4</accession>
<evidence type="ECO:0000313" key="2">
    <source>
        <dbReference type="Proteomes" id="UP000273105"/>
    </source>
</evidence>
<name>A0ABX9U4K4_9GAMM</name>
<evidence type="ECO:0008006" key="3">
    <source>
        <dbReference type="Google" id="ProtNLM"/>
    </source>
</evidence>
<organism evidence="1 2">
    <name type="scientific">Acinetobacter cumulans</name>
    <dbReference type="NCBI Taxonomy" id="2136182"/>
    <lineage>
        <taxon>Bacteria</taxon>
        <taxon>Pseudomonadati</taxon>
        <taxon>Pseudomonadota</taxon>
        <taxon>Gammaproteobacteria</taxon>
        <taxon>Moraxellales</taxon>
        <taxon>Moraxellaceae</taxon>
        <taxon>Acinetobacter</taxon>
    </lineage>
</organism>
<dbReference type="EMBL" id="RCHE01000027">
    <property type="protein sequence ID" value="RLL43006.1"/>
    <property type="molecule type" value="Genomic_DNA"/>
</dbReference>
<dbReference type="Proteomes" id="UP000273105">
    <property type="component" value="Unassembled WGS sequence"/>
</dbReference>